<dbReference type="SUPFAM" id="SSF55961">
    <property type="entry name" value="Bet v1-like"/>
    <property type="match status" value="1"/>
</dbReference>
<dbReference type="AlphaFoldDB" id="A0A1T5EI15"/>
<organism evidence="10 11">
    <name type="scientific">Rhizorhabdus histidinilytica</name>
    <dbReference type="NCBI Taxonomy" id="439228"/>
    <lineage>
        <taxon>Bacteria</taxon>
        <taxon>Pseudomonadati</taxon>
        <taxon>Pseudomonadota</taxon>
        <taxon>Alphaproteobacteria</taxon>
        <taxon>Sphingomonadales</taxon>
        <taxon>Sphingomonadaceae</taxon>
        <taxon>Rhizorhabdus</taxon>
    </lineage>
</organism>
<keyword evidence="8" id="KW-0520">NAD</keyword>
<name>A0A1T5EI15_9SPHN</name>
<evidence type="ECO:0000313" key="10">
    <source>
        <dbReference type="EMBL" id="SKB83564.1"/>
    </source>
</evidence>
<keyword evidence="3" id="KW-0479">Metal-binding</keyword>
<evidence type="ECO:0000313" key="11">
    <source>
        <dbReference type="Proteomes" id="UP000189818"/>
    </source>
</evidence>
<reference evidence="11" key="1">
    <citation type="submission" date="2017-02" db="EMBL/GenBank/DDBJ databases">
        <authorList>
            <person name="Varghese N."/>
            <person name="Submissions S."/>
        </authorList>
    </citation>
    <scope>NUCLEOTIDE SEQUENCE [LARGE SCALE GENOMIC DNA]</scope>
    <source>
        <strain evidence="11">UM2</strain>
    </source>
</reference>
<dbReference type="PROSITE" id="PS00570">
    <property type="entry name" value="RING_HYDROXYL_ALPHA"/>
    <property type="match status" value="1"/>
</dbReference>
<protein>
    <submittedName>
        <fullName evidence="10">Ring hydroxylating alpha subunit (Catalytic domain)</fullName>
    </submittedName>
</protein>
<dbReference type="Gene3D" id="3.90.380.10">
    <property type="entry name" value="Naphthalene 1,2-dioxygenase Alpha Subunit, Chain A, domain 1"/>
    <property type="match status" value="1"/>
</dbReference>
<dbReference type="Gene3D" id="2.102.10.10">
    <property type="entry name" value="Rieske [2Fe-2S] iron-sulphur domain"/>
    <property type="match status" value="1"/>
</dbReference>
<dbReference type="PROSITE" id="PS51296">
    <property type="entry name" value="RIESKE"/>
    <property type="match status" value="1"/>
</dbReference>
<dbReference type="Pfam" id="PF00848">
    <property type="entry name" value="Ring_hydroxyl_A"/>
    <property type="match status" value="1"/>
</dbReference>
<evidence type="ECO:0000256" key="1">
    <source>
        <dbReference type="ARBA" id="ARBA00008751"/>
    </source>
</evidence>
<dbReference type="Proteomes" id="UP000189818">
    <property type="component" value="Unassembled WGS sequence"/>
</dbReference>
<keyword evidence="2" id="KW-0001">2Fe-2S</keyword>
<evidence type="ECO:0000256" key="6">
    <source>
        <dbReference type="ARBA" id="ARBA00023004"/>
    </source>
</evidence>
<dbReference type="GO" id="GO:0005506">
    <property type="term" value="F:iron ion binding"/>
    <property type="evidence" value="ECO:0007669"/>
    <property type="project" value="InterPro"/>
</dbReference>
<dbReference type="EMBL" id="FUYM01000007">
    <property type="protein sequence ID" value="SKB83564.1"/>
    <property type="molecule type" value="Genomic_DNA"/>
</dbReference>
<dbReference type="PANTHER" id="PTHR43756">
    <property type="entry name" value="CHOLINE MONOOXYGENASE, CHLOROPLASTIC"/>
    <property type="match status" value="1"/>
</dbReference>
<dbReference type="OrthoDB" id="7456916at2"/>
<keyword evidence="7" id="KW-0411">Iron-sulfur</keyword>
<dbReference type="GO" id="GO:0051213">
    <property type="term" value="F:dioxygenase activity"/>
    <property type="evidence" value="ECO:0007669"/>
    <property type="project" value="UniProtKB-KW"/>
</dbReference>
<dbReference type="PANTHER" id="PTHR43756:SF1">
    <property type="entry name" value="3-PHENYLPROPIONATE_CINNAMIC ACID DIOXYGENASE SUBUNIT ALPHA"/>
    <property type="match status" value="1"/>
</dbReference>
<keyword evidence="6" id="KW-0408">Iron</keyword>
<dbReference type="PRINTS" id="PR00090">
    <property type="entry name" value="RNGDIOXGNASE"/>
</dbReference>
<dbReference type="GO" id="GO:0051537">
    <property type="term" value="F:2 iron, 2 sulfur cluster binding"/>
    <property type="evidence" value="ECO:0007669"/>
    <property type="project" value="UniProtKB-KW"/>
</dbReference>
<evidence type="ECO:0000256" key="7">
    <source>
        <dbReference type="ARBA" id="ARBA00023014"/>
    </source>
</evidence>
<evidence type="ECO:0000256" key="4">
    <source>
        <dbReference type="ARBA" id="ARBA00022964"/>
    </source>
</evidence>
<evidence type="ECO:0000256" key="5">
    <source>
        <dbReference type="ARBA" id="ARBA00023002"/>
    </source>
</evidence>
<evidence type="ECO:0000256" key="8">
    <source>
        <dbReference type="ARBA" id="ARBA00023027"/>
    </source>
</evidence>
<feature type="domain" description="Rieske" evidence="9">
    <location>
        <begin position="39"/>
        <end position="121"/>
    </location>
</feature>
<dbReference type="InterPro" id="IPR015881">
    <property type="entry name" value="ARHD_Rieske_2Fe_2S"/>
</dbReference>
<keyword evidence="11" id="KW-1185">Reference proteome</keyword>
<accession>A0A1T5EI15</accession>
<keyword evidence="5" id="KW-0560">Oxidoreductase</keyword>
<sequence length="449" mass="50370">MGEINVQELVEPSRVHRRVYTDPAIFALEMDRIFGKAWLYLGHESQVRQRGDFFVTLLGRENVIVTRHSDGSVRAFHNRCPHRGALVCADRKGNTPRFVCPYHAWTFGTDGRLIGVPHRQGYEQGFKDRMGDLGLEPIARLDGYRGFLFGSLAAEGQSLFDFLGDDVRAAFDNFVDRAPDGDLEISEGKLVQTFNANWKFQIENSIDLVHPPILHSNAVQVSREFLEGSEPDQPVPTAVDIFRSNGLAFEEWDEVRQYALANGHCYMKGFLQKADESDAAPDDDSRFGSDDQMQFEGQLAYKQALIARHGREKTEEILAFDRHNTIVYPNLFINPRLQQIRVLQPTAADRTEQHCYVFGLRGAPPAALHAAVAFLTAANSPASIVTTDDHEVFERIQAGLASGDRDWLDLTRGVGREVRTPTGLQAVGTSELVMRNQHLAWKNYMVAAA</sequence>
<dbReference type="InterPro" id="IPR036922">
    <property type="entry name" value="Rieske_2Fe-2S_sf"/>
</dbReference>
<dbReference type="RefSeq" id="WP_079649119.1">
    <property type="nucleotide sequence ID" value="NZ_FUYM01000007.1"/>
</dbReference>
<dbReference type="InterPro" id="IPR015879">
    <property type="entry name" value="Ring_hydroxy_dOase_asu_C_dom"/>
</dbReference>
<dbReference type="SUPFAM" id="SSF50022">
    <property type="entry name" value="ISP domain"/>
    <property type="match status" value="1"/>
</dbReference>
<evidence type="ECO:0000256" key="2">
    <source>
        <dbReference type="ARBA" id="ARBA00022714"/>
    </source>
</evidence>
<proteinExistence type="inferred from homology"/>
<evidence type="ECO:0000256" key="3">
    <source>
        <dbReference type="ARBA" id="ARBA00022723"/>
    </source>
</evidence>
<dbReference type="InterPro" id="IPR017941">
    <property type="entry name" value="Rieske_2Fe-2S"/>
</dbReference>
<evidence type="ECO:0000259" key="9">
    <source>
        <dbReference type="PROSITE" id="PS51296"/>
    </source>
</evidence>
<dbReference type="InterPro" id="IPR001663">
    <property type="entry name" value="Rng_hydr_dOase-A"/>
</dbReference>
<dbReference type="Pfam" id="PF00355">
    <property type="entry name" value="Rieske"/>
    <property type="match status" value="1"/>
</dbReference>
<keyword evidence="4" id="KW-0223">Dioxygenase</keyword>
<comment type="similarity">
    <text evidence="1">Belongs to the bacterial ring-hydroxylating dioxygenase alpha subunit family.</text>
</comment>
<gene>
    <name evidence="10" type="ORF">SAMN06295920_10717</name>
</gene>
<dbReference type="STRING" id="439228.SAMN06295920_10717"/>